<dbReference type="Gene3D" id="2.60.40.10">
    <property type="entry name" value="Immunoglobulins"/>
    <property type="match status" value="2"/>
</dbReference>
<dbReference type="InterPro" id="IPR024079">
    <property type="entry name" value="MetalloPept_cat_dom_sf"/>
</dbReference>
<dbReference type="InterPro" id="IPR013783">
    <property type="entry name" value="Ig-like_fold"/>
</dbReference>
<dbReference type="RefSeq" id="WP_182514535.1">
    <property type="nucleotide sequence ID" value="NZ_JACJIQ010000031.1"/>
</dbReference>
<gene>
    <name evidence="3" type="ORF">FHS90_004537</name>
</gene>
<dbReference type="SUPFAM" id="SSF55486">
    <property type="entry name" value="Metalloproteases ('zincins'), catalytic domain"/>
    <property type="match status" value="1"/>
</dbReference>
<evidence type="ECO:0000313" key="3">
    <source>
        <dbReference type="EMBL" id="MBA9079796.1"/>
    </source>
</evidence>
<dbReference type="AlphaFoldDB" id="A0A839GYM8"/>
<dbReference type="EMBL" id="JACJIQ010000031">
    <property type="protein sequence ID" value="MBA9079796.1"/>
    <property type="molecule type" value="Genomic_DNA"/>
</dbReference>
<sequence length="718" mass="78967">MKHWFTRRALFLKNTCFFTSLVILGLCLTSMPPAWAQDACSLLPLPLEERMQQATLVVEGQVLSSRSFWDSRHENIYTAHQVEVYKVFKGLPSAGTVEVITEGGQVGLDLHVYSATLKLQPQQQGVFFLQPAKGTAGQPQFSVYGSLQGFIQYQLPQGTARDPFARYASIPQQLYPALTRLPGAALRAVKTNVPLEKALKQKPDTNPAPTQRRLVPTISDFSPKSLRAGTGDVLTITGNNFGASRGNGYVEFKNADDGGATYIKPLPSDYVSWSNTEIKVLVPTAGLDNGTAGSGVFRVASNEDATPGTSLTQLVIQYAHTNVLYKNDSRNMPERSYMPRLINQNGRGGYTFRFGASFETNKPALYAFKQSMNEWSCNTLVNWDVASNAAVARTADDKVNSVRFVESGELPANVLGRCISRYTGCLTGSDVTFWAREMDLEFAQRPDWQYGPGNPSNQQFDFHSVVLHELGHGHQLSHLILPRAVMHYAVARAQISRSLNATNDIAGGNYVMNLSVQANGCDAAPMVRKPTSACAIPVKLLPLQGQYQPADNTVLLQWGSETEENLVAYAIERSTNGSSFTEIARVTAGGTSTTPRTYQFTDDSPLANLAYYRLRLIKGNGNVEYSEAVEIMGPSFTQALSPNPGGATTFLYFDTPEVDQLEMAIFDPSGRRHSGFTILVVPQVKRYELTLPGIARGLFLIRWQSKNGNGVFRYLKLE</sequence>
<dbReference type="InterPro" id="IPR002909">
    <property type="entry name" value="IPT_dom"/>
</dbReference>
<dbReference type="GO" id="GO:0008237">
    <property type="term" value="F:metallopeptidase activity"/>
    <property type="evidence" value="ECO:0007669"/>
    <property type="project" value="InterPro"/>
</dbReference>
<evidence type="ECO:0000259" key="2">
    <source>
        <dbReference type="Pfam" id="PF01833"/>
    </source>
</evidence>
<evidence type="ECO:0000313" key="4">
    <source>
        <dbReference type="Proteomes" id="UP000563094"/>
    </source>
</evidence>
<feature type="chain" id="PRO_5032352089" description="IPT/TIG domain-containing protein" evidence="1">
    <location>
        <begin position="37"/>
        <end position="718"/>
    </location>
</feature>
<feature type="domain" description="IPT/TIG" evidence="2">
    <location>
        <begin position="216"/>
        <end position="286"/>
    </location>
</feature>
<dbReference type="SUPFAM" id="SSF81296">
    <property type="entry name" value="E set domains"/>
    <property type="match status" value="1"/>
</dbReference>
<reference evidence="3 4" key="1">
    <citation type="submission" date="2020-08" db="EMBL/GenBank/DDBJ databases">
        <title>Genomic Encyclopedia of Type Strains, Phase IV (KMG-IV): sequencing the most valuable type-strain genomes for metagenomic binning, comparative biology and taxonomic classification.</title>
        <authorList>
            <person name="Goeker M."/>
        </authorList>
    </citation>
    <scope>NUCLEOTIDE SEQUENCE [LARGE SCALE GENOMIC DNA]</scope>
    <source>
        <strain evidence="3 4">DSM 29854</strain>
    </source>
</reference>
<feature type="signal peptide" evidence="1">
    <location>
        <begin position="1"/>
        <end position="36"/>
    </location>
</feature>
<dbReference type="InterPro" id="IPR014756">
    <property type="entry name" value="Ig_E-set"/>
</dbReference>
<keyword evidence="4" id="KW-1185">Reference proteome</keyword>
<name>A0A839GYM8_9BACT</name>
<dbReference type="Gene3D" id="3.40.390.10">
    <property type="entry name" value="Collagenase (Catalytic Domain)"/>
    <property type="match status" value="1"/>
</dbReference>
<proteinExistence type="predicted"/>
<dbReference type="Pfam" id="PF01833">
    <property type="entry name" value="TIG"/>
    <property type="match status" value="1"/>
</dbReference>
<keyword evidence="1" id="KW-0732">Signal</keyword>
<protein>
    <recommendedName>
        <fullName evidence="2">IPT/TIG domain-containing protein</fullName>
    </recommendedName>
</protein>
<accession>A0A839GYM8</accession>
<evidence type="ECO:0000256" key="1">
    <source>
        <dbReference type="SAM" id="SignalP"/>
    </source>
</evidence>
<dbReference type="Proteomes" id="UP000563094">
    <property type="component" value="Unassembled WGS sequence"/>
</dbReference>
<dbReference type="CDD" id="cd00102">
    <property type="entry name" value="IPT"/>
    <property type="match status" value="1"/>
</dbReference>
<organism evidence="3 4">
    <name type="scientific">Rufibacter quisquiliarum</name>
    <dbReference type="NCBI Taxonomy" id="1549639"/>
    <lineage>
        <taxon>Bacteria</taxon>
        <taxon>Pseudomonadati</taxon>
        <taxon>Bacteroidota</taxon>
        <taxon>Cytophagia</taxon>
        <taxon>Cytophagales</taxon>
        <taxon>Hymenobacteraceae</taxon>
        <taxon>Rufibacter</taxon>
    </lineage>
</organism>
<comment type="caution">
    <text evidence="3">The sequence shown here is derived from an EMBL/GenBank/DDBJ whole genome shotgun (WGS) entry which is preliminary data.</text>
</comment>